<comment type="similarity">
    <text evidence="1 7">Belongs to the cytochrome P450 family.</text>
</comment>
<evidence type="ECO:0000313" key="9">
    <source>
        <dbReference type="Proteomes" id="UP001226720"/>
    </source>
</evidence>
<dbReference type="PANTHER" id="PTHR24291:SF50">
    <property type="entry name" value="BIFUNCTIONAL ALBAFLAVENONE MONOOXYGENASE_TERPENE SYNTHASE"/>
    <property type="match status" value="1"/>
</dbReference>
<dbReference type="PANTHER" id="PTHR24291">
    <property type="entry name" value="CYTOCHROME P450 FAMILY 4"/>
    <property type="match status" value="1"/>
</dbReference>
<evidence type="ECO:0000256" key="5">
    <source>
        <dbReference type="ARBA" id="ARBA00023004"/>
    </source>
</evidence>
<evidence type="ECO:0000256" key="6">
    <source>
        <dbReference type="ARBA" id="ARBA00023033"/>
    </source>
</evidence>
<evidence type="ECO:0000256" key="3">
    <source>
        <dbReference type="ARBA" id="ARBA00022723"/>
    </source>
</evidence>
<dbReference type="EMBL" id="JAUSWM010000003">
    <property type="protein sequence ID" value="MDQ0483274.1"/>
    <property type="molecule type" value="Genomic_DNA"/>
</dbReference>
<dbReference type="PRINTS" id="PR00463">
    <property type="entry name" value="EP450I"/>
</dbReference>
<dbReference type="Pfam" id="PF00067">
    <property type="entry name" value="p450"/>
    <property type="match status" value="1"/>
</dbReference>
<evidence type="ECO:0000256" key="1">
    <source>
        <dbReference type="ARBA" id="ARBA00010617"/>
    </source>
</evidence>
<dbReference type="Gene3D" id="1.10.630.10">
    <property type="entry name" value="Cytochrome P450"/>
    <property type="match status" value="1"/>
</dbReference>
<keyword evidence="6 7" id="KW-0503">Monooxygenase</keyword>
<evidence type="ECO:0000256" key="4">
    <source>
        <dbReference type="ARBA" id="ARBA00023002"/>
    </source>
</evidence>
<evidence type="ECO:0000256" key="2">
    <source>
        <dbReference type="ARBA" id="ARBA00022617"/>
    </source>
</evidence>
<dbReference type="PROSITE" id="PS00086">
    <property type="entry name" value="CYTOCHROME_P450"/>
    <property type="match status" value="1"/>
</dbReference>
<dbReference type="InterPro" id="IPR002401">
    <property type="entry name" value="Cyt_P450_E_grp-I"/>
</dbReference>
<dbReference type="PRINTS" id="PR00385">
    <property type="entry name" value="P450"/>
</dbReference>
<dbReference type="GeneID" id="301326967"/>
<dbReference type="Proteomes" id="UP001226720">
    <property type="component" value="Unassembled WGS sequence"/>
</dbReference>
<dbReference type="InterPro" id="IPR036396">
    <property type="entry name" value="Cyt_P450_sf"/>
</dbReference>
<comment type="caution">
    <text evidence="8">The sequence shown here is derived from an EMBL/GenBank/DDBJ whole genome shotgun (WGS) entry which is preliminary data.</text>
</comment>
<accession>A0ABU0K1P7</accession>
<organism evidence="8 9">
    <name type="scientific">Guptibacillus hwajinpoensis</name>
    <dbReference type="NCBI Taxonomy" id="208199"/>
    <lineage>
        <taxon>Bacteria</taxon>
        <taxon>Bacillati</taxon>
        <taxon>Bacillota</taxon>
        <taxon>Bacilli</taxon>
        <taxon>Bacillales</taxon>
        <taxon>Guptibacillaceae</taxon>
        <taxon>Guptibacillus</taxon>
    </lineage>
</organism>
<dbReference type="InterPro" id="IPR017972">
    <property type="entry name" value="Cyt_P450_CS"/>
</dbReference>
<keyword evidence="9" id="KW-1185">Reference proteome</keyword>
<sequence>MQTVEKLSGIRLKNYLDFRKDPLTFLSQTREVADFVELGASSFVVHNPDTIKEILVTQASSFQKGASASLLSKTIGRGLLTSEGTEHRRQKKLILSAFHKEMLEQYKRIIVELTEEFIESWRDQDERCISNDMMKLTLRIIVKIMFGRSVFDGECEELVDAVTHIIDKSASDLFLPFPVPTFIPSSRNKRYTSGKERLEELADLLIEQAPDGDHLLNLLLTAKYEDGSSISREEIKSQVLTMLIAGHETTANVLSWMWFELSRSRSLEEELVVEWQSNHQQIIKSFKQTGLFLKETLRLYPAAWMLLREATESVNLSDHEFKKGSSFLISPYIMHRNPAFFNEPNQFDHTRFSEERAKETQAFAYIPFGAGPRSCIGSQLATMEAQLIISTIGKKYHLEMVANHHPVEAEPLVSLRIKNGLYMKVHERKQ</sequence>
<dbReference type="RefSeq" id="WP_301551448.1">
    <property type="nucleotide sequence ID" value="NZ_JAQRMZ010000003.1"/>
</dbReference>
<keyword evidence="2 7" id="KW-0349">Heme</keyword>
<dbReference type="InterPro" id="IPR050196">
    <property type="entry name" value="Cytochrome_P450_Monoox"/>
</dbReference>
<reference evidence="8" key="1">
    <citation type="submission" date="2023-07" db="EMBL/GenBank/DDBJ databases">
        <title>Genomic Encyclopedia of Type Strains, Phase IV (KMG-IV): sequencing the most valuable type-strain genomes for metagenomic binning, comparative biology and taxonomic classification.</title>
        <authorList>
            <person name="Goeker M."/>
        </authorList>
    </citation>
    <scope>NUCLEOTIDE SEQUENCE [LARGE SCALE GENOMIC DNA]</scope>
    <source>
        <strain evidence="8">JSM 076093</strain>
    </source>
</reference>
<gene>
    <name evidence="8" type="ORF">QO000_002246</name>
</gene>
<dbReference type="SUPFAM" id="SSF48264">
    <property type="entry name" value="Cytochrome P450"/>
    <property type="match status" value="1"/>
</dbReference>
<evidence type="ECO:0000313" key="8">
    <source>
        <dbReference type="EMBL" id="MDQ0483274.1"/>
    </source>
</evidence>
<dbReference type="InterPro" id="IPR001128">
    <property type="entry name" value="Cyt_P450"/>
</dbReference>
<keyword evidence="3 7" id="KW-0479">Metal-binding</keyword>
<name>A0ABU0K1P7_9BACL</name>
<protein>
    <submittedName>
        <fullName evidence="8">Cytochrome P450</fullName>
    </submittedName>
</protein>
<keyword evidence="5 7" id="KW-0408">Iron</keyword>
<proteinExistence type="inferred from homology"/>
<keyword evidence="4 7" id="KW-0560">Oxidoreductase</keyword>
<evidence type="ECO:0000256" key="7">
    <source>
        <dbReference type="RuleBase" id="RU000461"/>
    </source>
</evidence>